<gene>
    <name evidence="3" type="ORF">METZ01_LOCUS61210</name>
</gene>
<evidence type="ECO:0000259" key="2">
    <source>
        <dbReference type="Pfam" id="PF01979"/>
    </source>
</evidence>
<name>A0A381SWN2_9ZZZZ</name>
<dbReference type="GO" id="GO:0016810">
    <property type="term" value="F:hydrolase activity, acting on carbon-nitrogen (but not peptide) bonds"/>
    <property type="evidence" value="ECO:0007669"/>
    <property type="project" value="InterPro"/>
</dbReference>
<dbReference type="Gene3D" id="2.30.40.10">
    <property type="entry name" value="Urease, subunit C, domain 1"/>
    <property type="match status" value="1"/>
</dbReference>
<protein>
    <recommendedName>
        <fullName evidence="2">Amidohydrolase-related domain-containing protein</fullName>
    </recommendedName>
</protein>
<proteinExistence type="predicted"/>
<keyword evidence="1" id="KW-0378">Hydrolase</keyword>
<dbReference type="EMBL" id="UINC01003677">
    <property type="protein sequence ID" value="SVA08356.1"/>
    <property type="molecule type" value="Genomic_DNA"/>
</dbReference>
<dbReference type="PANTHER" id="PTHR43794:SF11">
    <property type="entry name" value="AMIDOHYDROLASE-RELATED DOMAIN-CONTAINING PROTEIN"/>
    <property type="match status" value="1"/>
</dbReference>
<dbReference type="PANTHER" id="PTHR43794">
    <property type="entry name" value="AMINOHYDROLASE SSNA-RELATED"/>
    <property type="match status" value="1"/>
</dbReference>
<reference evidence="3" key="1">
    <citation type="submission" date="2018-05" db="EMBL/GenBank/DDBJ databases">
        <authorList>
            <person name="Lanie J.A."/>
            <person name="Ng W.-L."/>
            <person name="Kazmierczak K.M."/>
            <person name="Andrzejewski T.M."/>
            <person name="Davidsen T.M."/>
            <person name="Wayne K.J."/>
            <person name="Tettelin H."/>
            <person name="Glass J.I."/>
            <person name="Rusch D."/>
            <person name="Podicherti R."/>
            <person name="Tsui H.-C.T."/>
            <person name="Winkler M.E."/>
        </authorList>
    </citation>
    <scope>NUCLEOTIDE SEQUENCE</scope>
</reference>
<organism evidence="3">
    <name type="scientific">marine metagenome</name>
    <dbReference type="NCBI Taxonomy" id="408172"/>
    <lineage>
        <taxon>unclassified sequences</taxon>
        <taxon>metagenomes</taxon>
        <taxon>ecological metagenomes</taxon>
    </lineage>
</organism>
<dbReference type="CDD" id="cd01298">
    <property type="entry name" value="ATZ_TRZ_like"/>
    <property type="match status" value="1"/>
</dbReference>
<dbReference type="AlphaFoldDB" id="A0A381SWN2"/>
<dbReference type="InterPro" id="IPR011059">
    <property type="entry name" value="Metal-dep_hydrolase_composite"/>
</dbReference>
<dbReference type="SUPFAM" id="SSF51338">
    <property type="entry name" value="Composite domain of metallo-dependent hydrolases"/>
    <property type="match status" value="2"/>
</dbReference>
<evidence type="ECO:0000256" key="1">
    <source>
        <dbReference type="ARBA" id="ARBA00022801"/>
    </source>
</evidence>
<dbReference type="InterPro" id="IPR032466">
    <property type="entry name" value="Metal_Hydrolase"/>
</dbReference>
<feature type="non-terminal residue" evidence="3">
    <location>
        <position position="1"/>
    </location>
</feature>
<evidence type="ECO:0000313" key="3">
    <source>
        <dbReference type="EMBL" id="SVA08356.1"/>
    </source>
</evidence>
<feature type="domain" description="Amidohydrolase-related" evidence="2">
    <location>
        <begin position="50"/>
        <end position="407"/>
    </location>
</feature>
<accession>A0A381SWN2</accession>
<dbReference type="InterPro" id="IPR006680">
    <property type="entry name" value="Amidohydro-rel"/>
</dbReference>
<sequence>VVTVDDEGTVQDPGWVLVDDDRIAQVGGGPAPAEVCRAADEVIEVSGCAVMPGMVNGHTHLFQTLFRGLADDKPLLDWLRDCIWPGATELDAEAAHAAATLGLIENLRGGATTVVDHQYIHADPMIDDAVCRAAAEVGARFVLARGWADRNYHPPLTESADTVLRRIGPVVEAWHGAEDGRIRVGLAPLIPWGCSDDAMRATVAACRSWGGSTHLHCAETAIEVEMNLEERAVRHVDWLESLGVLGPDVQLAHAVWLDDGELDLVARRGASVVHCPVSNMYLGSGVARVRDMLDQGITVALATDGPGSNNRQDMFEACKTAVLLQKVNRLDATVLQPEEVLAMACRNGAHLVDQGDDLGAVEPGRKADLVVVDLGSPFVAPVHRVPSALVYCATPRDVLHVMVDGHLLLRDRRLTRIDEEAALRRAEEAARRVFSRAGISTRLA</sequence>
<dbReference type="InterPro" id="IPR050287">
    <property type="entry name" value="MTA/SAH_deaminase"/>
</dbReference>
<dbReference type="Gene3D" id="3.20.20.140">
    <property type="entry name" value="Metal-dependent hydrolases"/>
    <property type="match status" value="1"/>
</dbReference>
<dbReference type="SUPFAM" id="SSF51556">
    <property type="entry name" value="Metallo-dependent hydrolases"/>
    <property type="match status" value="1"/>
</dbReference>
<dbReference type="Pfam" id="PF01979">
    <property type="entry name" value="Amidohydro_1"/>
    <property type="match status" value="1"/>
</dbReference>